<feature type="non-terminal residue" evidence="1">
    <location>
        <position position="1"/>
    </location>
</feature>
<accession>I3ED49</accession>
<dbReference type="HOGENOM" id="CLU_009683_1_0_1"/>
<evidence type="ECO:0008006" key="3">
    <source>
        <dbReference type="Google" id="ProtNLM"/>
    </source>
</evidence>
<organism evidence="1 2">
    <name type="scientific">Nematocida parisii (strain ERTm3)</name>
    <name type="common">Nematode killer fungus</name>
    <dbReference type="NCBI Taxonomy" id="935791"/>
    <lineage>
        <taxon>Eukaryota</taxon>
        <taxon>Fungi</taxon>
        <taxon>Fungi incertae sedis</taxon>
        <taxon>Microsporidia</taxon>
        <taxon>Nematocida</taxon>
    </lineage>
</organism>
<dbReference type="Proteomes" id="UP000002872">
    <property type="component" value="Unassembled WGS sequence"/>
</dbReference>
<reference evidence="1" key="1">
    <citation type="submission" date="2011-01" db="EMBL/GenBank/DDBJ databases">
        <title>The Genome Sequence of Nematocida parisii strain ERTm3.</title>
        <authorList>
            <consortium name="The Broad Institute Genome Sequencing Platform"/>
            <consortium name="The Broad Institute Genome Sequencing Center for Infectious Disease"/>
            <person name="Cuomo C."/>
            <person name="Troemel E."/>
            <person name="Young S.K."/>
            <person name="Zeng Q."/>
            <person name="Gargeya S."/>
            <person name="Fitzgerald M."/>
            <person name="Haas B."/>
            <person name="Abouelleil A."/>
            <person name="Alvarado L."/>
            <person name="Arachchi H.M."/>
            <person name="Berlin A."/>
            <person name="Chapman S.B."/>
            <person name="Gearin G."/>
            <person name="Goldberg J."/>
            <person name="Griggs A."/>
            <person name="Gujja S."/>
            <person name="Hansen M."/>
            <person name="Heiman D."/>
            <person name="Howarth C."/>
            <person name="Larimer J."/>
            <person name="Lui A."/>
            <person name="MacDonald P.J.P."/>
            <person name="McCowen C."/>
            <person name="Montmayeur A."/>
            <person name="Murphy C."/>
            <person name="Neiman D."/>
            <person name="Pearson M."/>
            <person name="Priest M."/>
            <person name="Roberts A."/>
            <person name="Saif S."/>
            <person name="Shea T."/>
            <person name="Sisk P."/>
            <person name="Stolte C."/>
            <person name="Sykes S."/>
            <person name="Wortman J."/>
            <person name="Nusbaum C."/>
            <person name="Birren B."/>
        </authorList>
    </citation>
    <scope>NUCLEOTIDE SEQUENCE</scope>
    <source>
        <strain evidence="1">ERTm3</strain>
    </source>
</reference>
<keyword evidence="2" id="KW-1185">Reference proteome</keyword>
<gene>
    <name evidence="1" type="ORF">NEQG_02666</name>
</gene>
<protein>
    <recommendedName>
        <fullName evidence="3">Condensin complex subunit 1 C-terminal domain-containing protein</fullName>
    </recommendedName>
</protein>
<dbReference type="AlphaFoldDB" id="I3ED49"/>
<dbReference type="VEuPathDB" id="MicrosporidiaDB:NEQG_02666"/>
<sequence>TIRQCINIELAKMEQKSVFIRIKESIRSNHVNINDIFLHGMILSVKQKVNIVKYFLAVHVNNTLPKNNSLVRFTNNLIGSTPLDDSATRRRMLFYCLLNKDSNDYYPRIESCWEEVTTITPYNFDAIISDILRNSDYSIDVKLECIKKLMMVVVNSDEKYDIISSLFLIRGIVNCSINSNEPTEMFLEFIKIIDETVIQPDGSNMFVIYLRWIAIIGSNDCYSLDDRKEITKTLMDQIDVNYSFNRNNKWDCMFLNHSYILKYLKKNKDLLCNKEIPESVEKYNCIMNKINSALNSANEESSSES</sequence>
<name>I3ED49_NEMP3</name>
<dbReference type="InParanoid" id="I3ED49"/>
<evidence type="ECO:0000313" key="1">
    <source>
        <dbReference type="EMBL" id="EIJ87146.1"/>
    </source>
</evidence>
<dbReference type="EMBL" id="GL870887">
    <property type="protein sequence ID" value="EIJ87146.1"/>
    <property type="molecule type" value="Genomic_DNA"/>
</dbReference>
<evidence type="ECO:0000313" key="2">
    <source>
        <dbReference type="Proteomes" id="UP000002872"/>
    </source>
</evidence>
<proteinExistence type="predicted"/>